<dbReference type="Proteomes" id="UP001201701">
    <property type="component" value="Unassembled WGS sequence"/>
</dbReference>
<dbReference type="RefSeq" id="WP_239365107.1">
    <property type="nucleotide sequence ID" value="NZ_JAKREW010000009.1"/>
</dbReference>
<gene>
    <name evidence="1" type="ORF">L4923_11785</name>
</gene>
<proteinExistence type="predicted"/>
<sequence length="85" mass="9994">MSGKRLRFIHITPGYPNAKIYSFERWRQKALNPVVMERRETGVNVMSEIIQALLDALTIATFQSLRKTPGREQYLRSRSELRSRK</sequence>
<accession>A0ABS9QE58</accession>
<evidence type="ECO:0000313" key="2">
    <source>
        <dbReference type="Proteomes" id="UP001201701"/>
    </source>
</evidence>
<protein>
    <submittedName>
        <fullName evidence="1">Uncharacterized protein</fullName>
    </submittedName>
</protein>
<keyword evidence="2" id="KW-1185">Reference proteome</keyword>
<evidence type="ECO:0000313" key="1">
    <source>
        <dbReference type="EMBL" id="MCG7505692.1"/>
    </source>
</evidence>
<comment type="caution">
    <text evidence="1">The sequence shown here is derived from an EMBL/GenBank/DDBJ whole genome shotgun (WGS) entry which is preliminary data.</text>
</comment>
<organism evidence="1 2">
    <name type="scientific">Mesorhizobium retamae</name>
    <dbReference type="NCBI Taxonomy" id="2912854"/>
    <lineage>
        <taxon>Bacteria</taxon>
        <taxon>Pseudomonadati</taxon>
        <taxon>Pseudomonadota</taxon>
        <taxon>Alphaproteobacteria</taxon>
        <taxon>Hyphomicrobiales</taxon>
        <taxon>Phyllobacteriaceae</taxon>
        <taxon>Mesorhizobium</taxon>
    </lineage>
</organism>
<dbReference type="EMBL" id="JAKREW010000009">
    <property type="protein sequence ID" value="MCG7505692.1"/>
    <property type="molecule type" value="Genomic_DNA"/>
</dbReference>
<name>A0ABS9QE58_9HYPH</name>
<reference evidence="1 2" key="1">
    <citation type="submission" date="2022-02" db="EMBL/GenBank/DDBJ databases">
        <title>Draft genome sequence of Mezorhizobium retamae strain IRAMC:0171 isolated from Retama raetam nodules.</title>
        <authorList>
            <person name="Bengaied R."/>
            <person name="Sbissi I."/>
            <person name="Huber K."/>
            <person name="Ghodbane F."/>
            <person name="Nouioui I."/>
            <person name="Tarhouni M."/>
            <person name="Gtari M."/>
        </authorList>
    </citation>
    <scope>NUCLEOTIDE SEQUENCE [LARGE SCALE GENOMIC DNA]</scope>
    <source>
        <strain evidence="1 2">IRAMC:0171</strain>
    </source>
</reference>